<evidence type="ECO:0000313" key="4">
    <source>
        <dbReference type="RefSeq" id="XP_035695838.1"/>
    </source>
</evidence>
<dbReference type="OrthoDB" id="10055012at2759"/>
<dbReference type="SMART" id="SM00321">
    <property type="entry name" value="WSC"/>
    <property type="match status" value="1"/>
</dbReference>
<sequence length="423" mass="47246">MALDIKLLTVVLTVTSPLVYSARAQRSARSESPYISLGCWKDGANRAIPTLEGSDPRLDGSYRARANAIEKCYQVARSRGFPMFAVQHGGWCAGSADGLNTYNKYGPSTTCAADGEGGFWGNEVYKITAPTEYDKLQSEVEALARDLPLTLQELGLTSVVQDVQELKTDEYQGCYQDSYRHKFPRKVLTHSWMTIERCTGACRDADFNYAAVERSRRSWYFHDCHCGTEEDFNDLGERVCDGECNSRCRGNSRQKCGGWYKMSVYKIDAVPSCESGPRRVSPHWYQTSTTTTLQYRGGEDTRPFAFATPTLGGDRTIPVQSTLVNLEEDIEGFPNRYPATTAEGMPDLVSDYRALLASFQAPGLELTPGTNTTLKLDQHFTIKSYPCSLEYSPTEGRGKRAVTTNIKVVSYRPFKVMIQICIY</sequence>
<dbReference type="PANTHER" id="PTHR47635">
    <property type="entry name" value="CUB DOMAIN-CONTAINING PROTEIN"/>
    <property type="match status" value="1"/>
</dbReference>
<keyword evidence="1" id="KW-0732">Signal</keyword>
<reference evidence="4" key="2">
    <citation type="submission" date="2025-08" db="UniProtKB">
        <authorList>
            <consortium name="RefSeq"/>
        </authorList>
    </citation>
    <scope>IDENTIFICATION</scope>
    <source>
        <strain evidence="4">S238N-H82</strain>
        <tissue evidence="4">Testes</tissue>
    </source>
</reference>
<dbReference type="AlphaFoldDB" id="A0A9J7M7I2"/>
<dbReference type="RefSeq" id="XP_035695838.1">
    <property type="nucleotide sequence ID" value="XM_035839945.1"/>
</dbReference>
<feature type="signal peptide" evidence="1">
    <location>
        <begin position="1"/>
        <end position="24"/>
    </location>
</feature>
<reference evidence="3" key="1">
    <citation type="journal article" date="2020" name="Nat. Ecol. Evol.">
        <title>Deeply conserved synteny resolves early events in vertebrate evolution.</title>
        <authorList>
            <person name="Simakov O."/>
            <person name="Marletaz F."/>
            <person name="Yue J.X."/>
            <person name="O'Connell B."/>
            <person name="Jenkins J."/>
            <person name="Brandt A."/>
            <person name="Calef R."/>
            <person name="Tung C.H."/>
            <person name="Huang T.K."/>
            <person name="Schmutz J."/>
            <person name="Satoh N."/>
            <person name="Yu J.K."/>
            <person name="Putnam N.H."/>
            <person name="Green R.E."/>
            <person name="Rokhsar D.S."/>
        </authorList>
    </citation>
    <scope>NUCLEOTIDE SEQUENCE [LARGE SCALE GENOMIC DNA]</scope>
    <source>
        <strain evidence="3">S238N-H82</strain>
    </source>
</reference>
<dbReference type="Pfam" id="PF01822">
    <property type="entry name" value="WSC"/>
    <property type="match status" value="1"/>
</dbReference>
<dbReference type="PROSITE" id="PS51212">
    <property type="entry name" value="WSC"/>
    <property type="match status" value="1"/>
</dbReference>
<name>A0A9J7M7I2_BRAFL</name>
<proteinExistence type="predicted"/>
<feature type="chain" id="PRO_5039919609" evidence="1">
    <location>
        <begin position="25"/>
        <end position="423"/>
    </location>
</feature>
<protein>
    <submittedName>
        <fullName evidence="4">Uncharacterized protein LOC118429462</fullName>
    </submittedName>
</protein>
<keyword evidence="3" id="KW-1185">Reference proteome</keyword>
<accession>A0A9J7M7I2</accession>
<organism evidence="3 4">
    <name type="scientific">Branchiostoma floridae</name>
    <name type="common">Florida lancelet</name>
    <name type="synonym">Amphioxus</name>
    <dbReference type="NCBI Taxonomy" id="7739"/>
    <lineage>
        <taxon>Eukaryota</taxon>
        <taxon>Metazoa</taxon>
        <taxon>Chordata</taxon>
        <taxon>Cephalochordata</taxon>
        <taxon>Leptocardii</taxon>
        <taxon>Amphioxiformes</taxon>
        <taxon>Branchiostomatidae</taxon>
        <taxon>Branchiostoma</taxon>
    </lineage>
</organism>
<dbReference type="PANTHER" id="PTHR47635:SF2">
    <property type="entry name" value="LAMG-LIKE JELLYROLL FOLD DOMAIN-CONTAINING PROTEIN"/>
    <property type="match status" value="1"/>
</dbReference>
<evidence type="ECO:0000259" key="2">
    <source>
        <dbReference type="PROSITE" id="PS51212"/>
    </source>
</evidence>
<dbReference type="KEGG" id="bfo:118429462"/>
<gene>
    <name evidence="4" type="primary">LOC118429462</name>
</gene>
<feature type="domain" description="WSC" evidence="2">
    <location>
        <begin position="168"/>
        <end position="268"/>
    </location>
</feature>
<dbReference type="Proteomes" id="UP000001554">
    <property type="component" value="Chromosome 13"/>
</dbReference>
<evidence type="ECO:0000313" key="3">
    <source>
        <dbReference type="Proteomes" id="UP000001554"/>
    </source>
</evidence>
<dbReference type="InterPro" id="IPR002889">
    <property type="entry name" value="WSC_carb-bd"/>
</dbReference>
<dbReference type="GeneID" id="118429462"/>
<evidence type="ECO:0000256" key="1">
    <source>
        <dbReference type="SAM" id="SignalP"/>
    </source>
</evidence>